<dbReference type="SMART" id="SM00451">
    <property type="entry name" value="ZnF_U1"/>
    <property type="match status" value="3"/>
</dbReference>
<dbReference type="Pfam" id="PF00642">
    <property type="entry name" value="zf-CCCH"/>
    <property type="match status" value="2"/>
</dbReference>
<dbReference type="Gene3D" id="3.30.160.60">
    <property type="entry name" value="Classic Zinc Finger"/>
    <property type="match status" value="3"/>
</dbReference>
<gene>
    <name evidence="8" type="ORF">NE237_019812</name>
</gene>
<feature type="region of interest" description="Disordered" evidence="6">
    <location>
        <begin position="395"/>
        <end position="446"/>
    </location>
</feature>
<reference evidence="8" key="1">
    <citation type="journal article" date="2023" name="Plant J.">
        <title>The genome of the king protea, Protea cynaroides.</title>
        <authorList>
            <person name="Chang J."/>
            <person name="Duong T.A."/>
            <person name="Schoeman C."/>
            <person name="Ma X."/>
            <person name="Roodt D."/>
            <person name="Barker N."/>
            <person name="Li Z."/>
            <person name="Van de Peer Y."/>
            <person name="Mizrachi E."/>
        </authorList>
    </citation>
    <scope>NUCLEOTIDE SEQUENCE</scope>
    <source>
        <tissue evidence="8">Young leaves</tissue>
    </source>
</reference>
<dbReference type="PANTHER" id="PTHR12506:SF20">
    <property type="entry name" value="ZINC FINGER CCCH DOMAIN-CONTAINING PROTEIN 67"/>
    <property type="match status" value="1"/>
</dbReference>
<dbReference type="EMBL" id="JAMYWD010000009">
    <property type="protein sequence ID" value="KAJ4959902.1"/>
    <property type="molecule type" value="Genomic_DNA"/>
</dbReference>
<feature type="domain" description="C3H1-type" evidence="7">
    <location>
        <begin position="194"/>
        <end position="222"/>
    </location>
</feature>
<dbReference type="Proteomes" id="UP001141806">
    <property type="component" value="Unassembled WGS sequence"/>
</dbReference>
<dbReference type="GO" id="GO:0003677">
    <property type="term" value="F:DNA binding"/>
    <property type="evidence" value="ECO:0007669"/>
    <property type="project" value="UniProtKB-KW"/>
</dbReference>
<evidence type="ECO:0000313" key="8">
    <source>
        <dbReference type="EMBL" id="KAJ4959902.1"/>
    </source>
</evidence>
<dbReference type="InterPro" id="IPR036855">
    <property type="entry name" value="Znf_CCCH_sf"/>
</dbReference>
<keyword evidence="3 5" id="KW-0862">Zinc</keyword>
<feature type="zinc finger region" description="C3H1-type" evidence="5">
    <location>
        <begin position="239"/>
        <end position="267"/>
    </location>
</feature>
<comment type="caution">
    <text evidence="8">The sequence shown here is derived from an EMBL/GenBank/DDBJ whole genome shotgun (WGS) entry which is preliminary data.</text>
</comment>
<feature type="zinc finger region" description="C3H1-type" evidence="5">
    <location>
        <begin position="194"/>
        <end position="222"/>
    </location>
</feature>
<protein>
    <recommendedName>
        <fullName evidence="7">C3H1-type domain-containing protein</fullName>
    </recommendedName>
</protein>
<feature type="compositionally biased region" description="Low complexity" evidence="6">
    <location>
        <begin position="400"/>
        <end position="416"/>
    </location>
</feature>
<evidence type="ECO:0000256" key="4">
    <source>
        <dbReference type="ARBA" id="ARBA00023125"/>
    </source>
</evidence>
<feature type="region of interest" description="Disordered" evidence="6">
    <location>
        <begin position="499"/>
        <end position="538"/>
    </location>
</feature>
<feature type="zinc finger region" description="C3H1-type" evidence="5">
    <location>
        <begin position="149"/>
        <end position="177"/>
    </location>
</feature>
<feature type="compositionally biased region" description="Low complexity" evidence="6">
    <location>
        <begin position="285"/>
        <end position="297"/>
    </location>
</feature>
<evidence type="ECO:0000256" key="5">
    <source>
        <dbReference type="PROSITE-ProRule" id="PRU00723"/>
    </source>
</evidence>
<evidence type="ECO:0000259" key="7">
    <source>
        <dbReference type="PROSITE" id="PS50103"/>
    </source>
</evidence>
<sequence length="614" mass="67238">MASFPVYLLTLTGKIVITYITYKAVEKLTREYSWFSSSAAHGVPVDPGADVVPDPVDPGADVVPDRRHARNWYPSPSVAPVVSVDTGATVVHDRVSSTEDAPVSVETPVEEFRSAFGLEENNKDNEDEDDDFNEDNIELDSLVREAKDRTPDAICYSYLVNGTCRNGSNCGYTHLPREEIQVIREKEKENLSEKMEQQECKYYLRPGGCKFGKDCRYSHSREKPVVPPLDFNFLGLPIRPGERECRYYMRTSSCKYGPNCRFHHPDPTAVGEGDVPSGSFSLHPSGVSQSASTSWSSPPNETAPCLDSAKHYVPVMPPPQGVHQNPEWNGYQASLRSNGPNTLGWNKPKTNPAVNGTKIVQSAWCEICNIDCKSNNVLFLHELGKKHKMNLEKLEEPKTDTSAPAATTAPAAKDPAVGPKESPAADKGNTVGMQQNKEKGAPSLEPGKDLETLIVQSAWCEICKIDCISKNILFLHELGKKHEKSLEKLEESKKKARANAAKHSAVGLKESPAAADKGKTVSVQQGKEKGAPSLGPEEDLEIQRRKLMEGGAAANALWLCTICNVMCDSQTVFTDHLAGQKHASNMVKEQVAVAGTTNPSDPLGGFYFIEDELL</sequence>
<evidence type="ECO:0000256" key="1">
    <source>
        <dbReference type="ARBA" id="ARBA00022723"/>
    </source>
</evidence>
<dbReference type="InterPro" id="IPR050974">
    <property type="entry name" value="Plant_ZF_CCCH"/>
</dbReference>
<dbReference type="SMART" id="SM00356">
    <property type="entry name" value="ZnF_C3H1"/>
    <property type="match status" value="3"/>
</dbReference>
<feature type="domain" description="C3H1-type" evidence="7">
    <location>
        <begin position="149"/>
        <end position="177"/>
    </location>
</feature>
<dbReference type="InterPro" id="IPR036236">
    <property type="entry name" value="Znf_C2H2_sf"/>
</dbReference>
<evidence type="ECO:0000256" key="2">
    <source>
        <dbReference type="ARBA" id="ARBA00022771"/>
    </source>
</evidence>
<feature type="region of interest" description="Disordered" evidence="6">
    <location>
        <begin position="271"/>
        <end position="300"/>
    </location>
</feature>
<dbReference type="InterPro" id="IPR013087">
    <property type="entry name" value="Znf_C2H2_type"/>
</dbReference>
<dbReference type="GO" id="GO:0008270">
    <property type="term" value="F:zinc ion binding"/>
    <property type="evidence" value="ECO:0007669"/>
    <property type="project" value="UniProtKB-KW"/>
</dbReference>
<name>A0A9Q0H4V3_9MAGN</name>
<keyword evidence="4" id="KW-0238">DNA-binding</keyword>
<feature type="domain" description="C3H1-type" evidence="7">
    <location>
        <begin position="239"/>
        <end position="267"/>
    </location>
</feature>
<accession>A0A9Q0H4V3</accession>
<dbReference type="InterPro" id="IPR000571">
    <property type="entry name" value="Znf_CCCH"/>
</dbReference>
<keyword evidence="1 5" id="KW-0479">Metal-binding</keyword>
<dbReference type="PANTHER" id="PTHR12506">
    <property type="entry name" value="PROTEIN PHOSPHATASE RELATED"/>
    <property type="match status" value="1"/>
</dbReference>
<keyword evidence="2 5" id="KW-0863">Zinc-finger</keyword>
<dbReference type="AlphaFoldDB" id="A0A9Q0H4V3"/>
<evidence type="ECO:0000256" key="6">
    <source>
        <dbReference type="SAM" id="MobiDB-lite"/>
    </source>
</evidence>
<organism evidence="8 9">
    <name type="scientific">Protea cynaroides</name>
    <dbReference type="NCBI Taxonomy" id="273540"/>
    <lineage>
        <taxon>Eukaryota</taxon>
        <taxon>Viridiplantae</taxon>
        <taxon>Streptophyta</taxon>
        <taxon>Embryophyta</taxon>
        <taxon>Tracheophyta</taxon>
        <taxon>Spermatophyta</taxon>
        <taxon>Magnoliopsida</taxon>
        <taxon>Proteales</taxon>
        <taxon>Proteaceae</taxon>
        <taxon>Protea</taxon>
    </lineage>
</organism>
<dbReference type="SUPFAM" id="SSF90229">
    <property type="entry name" value="CCCH zinc finger"/>
    <property type="match status" value="2"/>
</dbReference>
<dbReference type="GO" id="GO:0003729">
    <property type="term" value="F:mRNA binding"/>
    <property type="evidence" value="ECO:0007669"/>
    <property type="project" value="UniProtKB-ARBA"/>
</dbReference>
<dbReference type="Gene3D" id="2.30.30.1190">
    <property type="match status" value="1"/>
</dbReference>
<feature type="compositionally biased region" description="Basic and acidic residues" evidence="6">
    <location>
        <begin position="436"/>
        <end position="446"/>
    </location>
</feature>
<proteinExistence type="predicted"/>
<evidence type="ECO:0000313" key="9">
    <source>
        <dbReference type="Proteomes" id="UP001141806"/>
    </source>
</evidence>
<dbReference type="OrthoDB" id="434647at2759"/>
<evidence type="ECO:0000256" key="3">
    <source>
        <dbReference type="ARBA" id="ARBA00022833"/>
    </source>
</evidence>
<dbReference type="SUPFAM" id="SSF57667">
    <property type="entry name" value="beta-beta-alpha zinc fingers"/>
    <property type="match status" value="3"/>
</dbReference>
<dbReference type="PROSITE" id="PS50103">
    <property type="entry name" value="ZF_C3H1"/>
    <property type="match status" value="3"/>
</dbReference>
<dbReference type="InterPro" id="IPR003604">
    <property type="entry name" value="Matrin/U1-like-C_Znf_C2H2"/>
</dbReference>
<dbReference type="Pfam" id="PF12874">
    <property type="entry name" value="zf-met"/>
    <property type="match status" value="3"/>
</dbReference>
<dbReference type="Gene3D" id="3.30.1370.210">
    <property type="match status" value="1"/>
</dbReference>
<keyword evidence="9" id="KW-1185">Reference proteome</keyword>